<feature type="region of interest" description="Disordered" evidence="5">
    <location>
        <begin position="369"/>
        <end position="430"/>
    </location>
</feature>
<feature type="compositionally biased region" description="Polar residues" evidence="5">
    <location>
        <begin position="747"/>
        <end position="763"/>
    </location>
</feature>
<evidence type="ECO:0000256" key="2">
    <source>
        <dbReference type="ARBA" id="ARBA00022692"/>
    </source>
</evidence>
<dbReference type="Pfam" id="PF11710">
    <property type="entry name" value="Git3"/>
    <property type="match status" value="1"/>
</dbReference>
<feature type="compositionally biased region" description="Basic and acidic residues" evidence="5">
    <location>
        <begin position="375"/>
        <end position="396"/>
    </location>
</feature>
<feature type="region of interest" description="Disordered" evidence="5">
    <location>
        <begin position="853"/>
        <end position="898"/>
    </location>
</feature>
<evidence type="ECO:0000259" key="8">
    <source>
        <dbReference type="Pfam" id="PF11970"/>
    </source>
</evidence>
<evidence type="ECO:0000313" key="10">
    <source>
        <dbReference type="Proteomes" id="UP000301737"/>
    </source>
</evidence>
<feature type="transmembrane region" description="Helical" evidence="6">
    <location>
        <begin position="601"/>
        <end position="623"/>
    </location>
</feature>
<feature type="region of interest" description="Disordered" evidence="5">
    <location>
        <begin position="480"/>
        <end position="509"/>
    </location>
</feature>
<feature type="domain" description="G protein-coupled receptor GPR1/2/3 C-terminal" evidence="8">
    <location>
        <begin position="555"/>
        <end position="630"/>
    </location>
</feature>
<dbReference type="GO" id="GO:0004930">
    <property type="term" value="F:G protein-coupled receptor activity"/>
    <property type="evidence" value="ECO:0007669"/>
    <property type="project" value="TreeGrafter"/>
</dbReference>
<keyword evidence="10" id="KW-1185">Reference proteome</keyword>
<feature type="region of interest" description="Disordered" evidence="5">
    <location>
        <begin position="747"/>
        <end position="766"/>
    </location>
</feature>
<feature type="transmembrane region" description="Helical" evidence="6">
    <location>
        <begin position="262"/>
        <end position="280"/>
    </location>
</feature>
<dbReference type="Pfam" id="PF11970">
    <property type="entry name" value="GPR_Gpa2_C"/>
    <property type="match status" value="1"/>
</dbReference>
<feature type="domain" description="Glucose receptor Git3-like N-terminal" evidence="7">
    <location>
        <begin position="57"/>
        <end position="285"/>
    </location>
</feature>
<evidence type="ECO:0000313" key="9">
    <source>
        <dbReference type="EMBL" id="GCE97207.1"/>
    </source>
</evidence>
<evidence type="ECO:0000256" key="1">
    <source>
        <dbReference type="ARBA" id="ARBA00004141"/>
    </source>
</evidence>
<evidence type="ECO:0000256" key="4">
    <source>
        <dbReference type="ARBA" id="ARBA00023136"/>
    </source>
</evidence>
<dbReference type="PANTHER" id="PTHR23112:SF37">
    <property type="entry name" value="G PROTEIN-COUPLED RECEPTOR GPR1"/>
    <property type="match status" value="1"/>
</dbReference>
<feature type="transmembrane region" description="Helical" evidence="6">
    <location>
        <begin position="564"/>
        <end position="581"/>
    </location>
</feature>
<dbReference type="GO" id="GO:0005886">
    <property type="term" value="C:plasma membrane"/>
    <property type="evidence" value="ECO:0007669"/>
    <property type="project" value="TreeGrafter"/>
</dbReference>
<comment type="caution">
    <text evidence="9">The sequence shown here is derived from an EMBL/GenBank/DDBJ whole genome shotgun (WGS) entry which is preliminary data.</text>
</comment>
<proteinExistence type="predicted"/>
<feature type="transmembrane region" description="Helical" evidence="6">
    <location>
        <begin position="139"/>
        <end position="160"/>
    </location>
</feature>
<keyword evidence="3 6" id="KW-1133">Transmembrane helix</keyword>
<dbReference type="OrthoDB" id="5368598at2759"/>
<dbReference type="InterPro" id="IPR023041">
    <property type="entry name" value="Glucose_rcpt_Git3-like_N"/>
</dbReference>
<gene>
    <name evidence="9" type="ORF">ZYGM_004485</name>
</gene>
<dbReference type="EMBL" id="BIMX01000001">
    <property type="protein sequence ID" value="GCE97207.1"/>
    <property type="molecule type" value="Genomic_DNA"/>
</dbReference>
<organism evidence="9 10">
    <name type="scientific">Zygosaccharomyces mellis</name>
    <dbReference type="NCBI Taxonomy" id="42258"/>
    <lineage>
        <taxon>Eukaryota</taxon>
        <taxon>Fungi</taxon>
        <taxon>Dikarya</taxon>
        <taxon>Ascomycota</taxon>
        <taxon>Saccharomycotina</taxon>
        <taxon>Saccharomycetes</taxon>
        <taxon>Saccharomycetales</taxon>
        <taxon>Saccharomycetaceae</taxon>
        <taxon>Zygosaccharomyces</taxon>
    </lineage>
</organism>
<evidence type="ECO:0000259" key="7">
    <source>
        <dbReference type="Pfam" id="PF11710"/>
    </source>
</evidence>
<evidence type="ECO:0000256" key="5">
    <source>
        <dbReference type="SAM" id="MobiDB-lite"/>
    </source>
</evidence>
<feature type="transmembrane region" description="Helical" evidence="6">
    <location>
        <begin position="184"/>
        <end position="207"/>
    </location>
</feature>
<dbReference type="SUPFAM" id="SSF81321">
    <property type="entry name" value="Family A G protein-coupled receptor-like"/>
    <property type="match status" value="1"/>
</dbReference>
<keyword evidence="4 6" id="KW-0472">Membrane</keyword>
<evidence type="ECO:0000256" key="3">
    <source>
        <dbReference type="ARBA" id="ARBA00022989"/>
    </source>
</evidence>
<sequence>MLNLVKEASLVTRPPVPTNNPHDLPLPPQLLHHNTTTANQVLGLPGMFSTFNSVQLKRLRIVAITSSALSLAFGFVGVFCLINIDKRRKVFRHDLLFFLIVCGFIKALVLMIYPMVILIRDSVYFNPYFFNILGWFTAYTVEGSDLAIFFFAVHFGLLIFRPSRKWRNRRTGNLEGGLYRARTLIWPLTGSIPLLLASLAFVDFTIIDEKRLLKETTLVLYNQRYKANHYARIGGYKPYSAWCYLPPYPLWYKLVLSWGPRYFLIIFILTLYAAIYLFVVKESRKIKRELGDFRRKTDEEEDGVGKSFVGNRSRQFSQFLTKPIVALRRSTKSLLLSRDVLSEQKGNVSRAGTQEHDISLSFLNGLDRTGPYEGCDPHEGYDRRRAGNNDRDRSDNNTDSSNTDTNNDTDADNRRYDNSHKNINGDRMGDNDFLVARQMTRNTNPPHIDSVIQEDCEDLDEEEGSGQVSEDLYRALSHPSRLHTDTGDLSSPDEGEQPLHPSNSRMGISPIHSFFKPLTGKKNNVEKSEVHPDRKKEKVNDVQADFQRHTYAEMKKRRLQIQRNVKLIFIYPFSYIAIWIFPLVVDITQYRYEIAHGPIVWLAYIATIVQPLNCFVDTLVFLFRERPWRHSWREVETKELMDAYMLKGELNETDIMDLCSSELGRKGWYFRGRFEKRHCWRHQPAKWKRIAWYIYRFLKGTFQKSYNFSDNCNDEEYWDQYYSANTKTRNGTLKKHSSLQKERQFSFPSDSTTLSDAAIQHNNPPKRLSIADAPEYRMVPLFWKIIHFFPMLKAIDLDELNRQIRTKTQDDEFVIPGLHAVLGAGINDDNNNTNRAGVANGGTGIFKPGYSLSNARGENAHKLPTKPEPSAEKFHLNTNSSTTGGDGSSRHGTSAPTAVNMDFSDVVGESARGPASKKPSLTTVSQDDAIDMLAFLKGPTV</sequence>
<feature type="transmembrane region" description="Helical" evidence="6">
    <location>
        <begin position="96"/>
        <end position="119"/>
    </location>
</feature>
<dbReference type="GO" id="GO:0007189">
    <property type="term" value="P:adenylate cyclase-activating G protein-coupled receptor signaling pathway"/>
    <property type="evidence" value="ECO:0007669"/>
    <property type="project" value="TreeGrafter"/>
</dbReference>
<evidence type="ECO:0000256" key="6">
    <source>
        <dbReference type="SAM" id="Phobius"/>
    </source>
</evidence>
<protein>
    <submittedName>
        <fullName evidence="9">Uncharacterized protein</fullName>
    </submittedName>
</protein>
<dbReference type="PANTHER" id="PTHR23112">
    <property type="entry name" value="G PROTEIN-COUPLED RECEPTOR 157-RELATED"/>
    <property type="match status" value="1"/>
</dbReference>
<comment type="subcellular location">
    <subcellularLocation>
        <location evidence="1">Membrane</location>
        <topology evidence="1">Multi-pass membrane protein</topology>
    </subcellularLocation>
</comment>
<dbReference type="Gene3D" id="1.20.1070.10">
    <property type="entry name" value="Rhodopsin 7-helix transmembrane proteins"/>
    <property type="match status" value="1"/>
</dbReference>
<dbReference type="AlphaFoldDB" id="A0A4C2DZB2"/>
<feature type="compositionally biased region" description="Basic and acidic residues" evidence="5">
    <location>
        <begin position="411"/>
        <end position="430"/>
    </location>
</feature>
<dbReference type="Proteomes" id="UP000301737">
    <property type="component" value="Unassembled WGS sequence"/>
</dbReference>
<dbReference type="InterPro" id="IPR022596">
    <property type="entry name" value="GPR1/2/3_C"/>
</dbReference>
<accession>A0A4C2DZB2</accession>
<reference evidence="9 10" key="1">
    <citation type="submission" date="2019-01" db="EMBL/GenBank/DDBJ databases">
        <title>Draft Genome Sequencing of Zygosaccharomyces mellis Ca-7.</title>
        <authorList>
            <person name="Shiwa Y."/>
            <person name="Kanesaki Y."/>
            <person name="Ishige T."/>
            <person name="Mura K."/>
            <person name="Hori T."/>
            <person name="Tamura T."/>
        </authorList>
    </citation>
    <scope>NUCLEOTIDE SEQUENCE [LARGE SCALE GENOMIC DNA]</scope>
    <source>
        <strain evidence="9 10">Ca-7</strain>
    </source>
</reference>
<feature type="transmembrane region" description="Helical" evidence="6">
    <location>
        <begin position="61"/>
        <end position="84"/>
    </location>
</feature>
<name>A0A4C2DZB2_9SACH</name>
<feature type="compositionally biased region" description="Low complexity" evidence="5">
    <location>
        <begin position="397"/>
        <end position="408"/>
    </location>
</feature>
<keyword evidence="2 6" id="KW-0812">Transmembrane</keyword>